<dbReference type="AlphaFoldDB" id="A0A679IMY8"/>
<sequence length="348" mass="38063">MGCEVYANGDEIACKAGDGKVIAAFPDVCLTPPPPPAGPLPVPYPDTSFSKDMKEGSKTVQIKGEEVMLKDASYYKTSPLGDEAATNGQGAGVVTHVITGKTYFVAWSMDVQFEGQNVDRHTDLTTSNHASPMANAQVPMLNAAFMAPPDEEPEDDKCACCGKRHEGQKGGVQVSEDKWYGLDEGPEIDRASRRLHNHPPHPANRREVKKWEDDLAALADRGDKLKQRKEAVQRARDLDCKSLPQAPCNVYFVFPQTAADTAKGVNTASKRSKQIESAWDAHRAKYKRRRPQLASGEKINHRTPKAAGGCPTGPRNLVPDSRLSDECKKVDEELTVAQGDAASRWQNR</sequence>
<organism evidence="3">
    <name type="scientific">Variovorax paradoxus</name>
    <dbReference type="NCBI Taxonomy" id="34073"/>
    <lineage>
        <taxon>Bacteria</taxon>
        <taxon>Pseudomonadati</taxon>
        <taxon>Pseudomonadota</taxon>
        <taxon>Betaproteobacteria</taxon>
        <taxon>Burkholderiales</taxon>
        <taxon>Comamonadaceae</taxon>
        <taxon>Variovorax</taxon>
    </lineage>
</organism>
<evidence type="ECO:0000313" key="3">
    <source>
        <dbReference type="EMBL" id="CAA2101249.1"/>
    </source>
</evidence>
<reference evidence="3" key="1">
    <citation type="submission" date="2019-12" db="EMBL/GenBank/DDBJ databases">
        <authorList>
            <person name="Cremers G."/>
        </authorList>
    </citation>
    <scope>NUCLEOTIDE SEQUENCE</scope>
    <source>
        <strain evidence="3">Vvax</strain>
    </source>
</reference>
<dbReference type="RefSeq" id="WP_339088862.1">
    <property type="nucleotide sequence ID" value="NZ_LR743507.1"/>
</dbReference>
<evidence type="ECO:0000256" key="1">
    <source>
        <dbReference type="SAM" id="Coils"/>
    </source>
</evidence>
<keyword evidence="1" id="KW-0175">Coiled coil</keyword>
<accession>A0A679IMY8</accession>
<feature type="region of interest" description="Disordered" evidence="2">
    <location>
        <begin position="283"/>
        <end position="322"/>
    </location>
</feature>
<dbReference type="Pfam" id="PF13665">
    <property type="entry name" value="Tox-PAAR-like"/>
    <property type="match status" value="1"/>
</dbReference>
<evidence type="ECO:0000256" key="2">
    <source>
        <dbReference type="SAM" id="MobiDB-lite"/>
    </source>
</evidence>
<protein>
    <submittedName>
        <fullName evidence="3">Uncharacterized protein</fullName>
    </submittedName>
</protein>
<feature type="coiled-coil region" evidence="1">
    <location>
        <begin position="208"/>
        <end position="235"/>
    </location>
</feature>
<gene>
    <name evidence="3" type="ORF">VVAX_01150</name>
</gene>
<proteinExistence type="predicted"/>
<dbReference type="EMBL" id="LR743507">
    <property type="protein sequence ID" value="CAA2101249.1"/>
    <property type="molecule type" value="Genomic_DNA"/>
</dbReference>
<name>A0A679IMY8_VARPD</name>